<gene>
    <name evidence="6" type="ORF">VHA01S_024_00440</name>
</gene>
<dbReference type="OrthoDB" id="9786526at2"/>
<dbReference type="Pfam" id="PF00126">
    <property type="entry name" value="HTH_1"/>
    <property type="match status" value="1"/>
</dbReference>
<feature type="domain" description="HTH lysR-type" evidence="5">
    <location>
        <begin position="1"/>
        <end position="65"/>
    </location>
</feature>
<dbReference type="RefSeq" id="WP_023404013.1">
    <property type="nucleotide sequence ID" value="NZ_BAUJ01000024.1"/>
</dbReference>
<dbReference type="Gene3D" id="3.40.190.290">
    <property type="match status" value="1"/>
</dbReference>
<dbReference type="CDD" id="cd08422">
    <property type="entry name" value="PBP2_CrgA_like"/>
    <property type="match status" value="1"/>
</dbReference>
<dbReference type="Gene3D" id="1.10.10.10">
    <property type="entry name" value="Winged helix-like DNA-binding domain superfamily/Winged helix DNA-binding domain"/>
    <property type="match status" value="1"/>
</dbReference>
<accession>V5F3A9</accession>
<dbReference type="InterPro" id="IPR036390">
    <property type="entry name" value="WH_DNA-bd_sf"/>
</dbReference>
<dbReference type="EMBL" id="BAUJ01000024">
    <property type="protein sequence ID" value="GAD89649.1"/>
    <property type="molecule type" value="Genomic_DNA"/>
</dbReference>
<dbReference type="InterPro" id="IPR036388">
    <property type="entry name" value="WH-like_DNA-bd_sf"/>
</dbReference>
<dbReference type="PANTHER" id="PTHR30537:SF5">
    <property type="entry name" value="HTH-TYPE TRANSCRIPTIONAL ACTIVATOR TTDR-RELATED"/>
    <property type="match status" value="1"/>
</dbReference>
<dbReference type="FunFam" id="1.10.10.10:FF:000001">
    <property type="entry name" value="LysR family transcriptional regulator"/>
    <property type="match status" value="1"/>
</dbReference>
<dbReference type="eggNOG" id="COG0583">
    <property type="taxonomic scope" value="Bacteria"/>
</dbReference>
<dbReference type="InterPro" id="IPR058163">
    <property type="entry name" value="LysR-type_TF_proteobact-type"/>
</dbReference>
<evidence type="ECO:0000313" key="7">
    <source>
        <dbReference type="Proteomes" id="UP000017800"/>
    </source>
</evidence>
<dbReference type="PANTHER" id="PTHR30537">
    <property type="entry name" value="HTH-TYPE TRANSCRIPTIONAL REGULATOR"/>
    <property type="match status" value="1"/>
</dbReference>
<dbReference type="Proteomes" id="UP000017800">
    <property type="component" value="Unassembled WGS sequence"/>
</dbReference>
<evidence type="ECO:0000256" key="4">
    <source>
        <dbReference type="ARBA" id="ARBA00023163"/>
    </source>
</evidence>
<keyword evidence="3" id="KW-0238">DNA-binding</keyword>
<dbReference type="InterPro" id="IPR000847">
    <property type="entry name" value="LysR_HTH_N"/>
</dbReference>
<evidence type="ECO:0000256" key="1">
    <source>
        <dbReference type="ARBA" id="ARBA00009437"/>
    </source>
</evidence>
<dbReference type="GO" id="GO:0003700">
    <property type="term" value="F:DNA-binding transcription factor activity"/>
    <property type="evidence" value="ECO:0007669"/>
    <property type="project" value="InterPro"/>
</dbReference>
<name>V5F3A9_9VIBR</name>
<organism evidence="6 7">
    <name type="scientific">Vibrio halioticoli NBRC 102217</name>
    <dbReference type="NCBI Taxonomy" id="1219072"/>
    <lineage>
        <taxon>Bacteria</taxon>
        <taxon>Pseudomonadati</taxon>
        <taxon>Pseudomonadota</taxon>
        <taxon>Gammaproteobacteria</taxon>
        <taxon>Vibrionales</taxon>
        <taxon>Vibrionaceae</taxon>
        <taxon>Vibrio</taxon>
    </lineage>
</organism>
<evidence type="ECO:0000256" key="3">
    <source>
        <dbReference type="ARBA" id="ARBA00023125"/>
    </source>
</evidence>
<dbReference type="PROSITE" id="PS50931">
    <property type="entry name" value="HTH_LYSR"/>
    <property type="match status" value="1"/>
</dbReference>
<reference evidence="6 7" key="1">
    <citation type="submission" date="2013-11" db="EMBL/GenBank/DDBJ databases">
        <title>Whole genome shotgun sequence of Vibrio halioticoli NBRC 102217.</title>
        <authorList>
            <person name="Isaki S."/>
            <person name="Kimura A."/>
            <person name="Ohji S."/>
            <person name="Hosoyama A."/>
            <person name="Fujita N."/>
            <person name="Hashimoto M."/>
            <person name="Hosoyama Y."/>
            <person name="Yamazoe A."/>
        </authorList>
    </citation>
    <scope>NUCLEOTIDE SEQUENCE [LARGE SCALE GENOMIC DNA]</scope>
    <source>
        <strain evidence="6 7">NBRC 102217</strain>
    </source>
</reference>
<protein>
    <submittedName>
        <fullName evidence="6">Putative LysR family transcriptional regulator</fullName>
    </submittedName>
</protein>
<keyword evidence="7" id="KW-1185">Reference proteome</keyword>
<keyword evidence="2" id="KW-0805">Transcription regulation</keyword>
<proteinExistence type="inferred from homology"/>
<comment type="similarity">
    <text evidence="1">Belongs to the LysR transcriptional regulatory family.</text>
</comment>
<evidence type="ECO:0000256" key="2">
    <source>
        <dbReference type="ARBA" id="ARBA00023015"/>
    </source>
</evidence>
<dbReference type="AlphaFoldDB" id="V5F3A9"/>
<dbReference type="GO" id="GO:0043565">
    <property type="term" value="F:sequence-specific DNA binding"/>
    <property type="evidence" value="ECO:0007669"/>
    <property type="project" value="TreeGrafter"/>
</dbReference>
<dbReference type="Pfam" id="PF03466">
    <property type="entry name" value="LysR_substrate"/>
    <property type="match status" value="1"/>
</dbReference>
<sequence>MKTTQLVALLPDLATYTLVVQQGNFTNAANSLSMTPSAVSKTISRLEKALEVKLIERTTRNLRITEEGQKVYEQAVQMLYAAEQAVELSSNRHLKPQGSIMISAPEALLSIVLQPLIIEFLKKYPQIQIKARAIDGAVDIQKQGIDVAFRLSKHPDEHLVLKELGQTHLLLCASKPYLMKNGTPQQPSDLVNHNCLYLAETEHDNLWTFHKDDESQSVNVSGRYAVNQAQLRFEGVKSHLGIGLFHDFVVEDALEHGEVVQVLQDWTLTGNYHGNILMQYPQTKYVPARLRLFIDFITEALGA</sequence>
<comment type="caution">
    <text evidence="6">The sequence shown here is derived from an EMBL/GenBank/DDBJ whole genome shotgun (WGS) entry which is preliminary data.</text>
</comment>
<dbReference type="SUPFAM" id="SSF46785">
    <property type="entry name" value="Winged helix' DNA-binding domain"/>
    <property type="match status" value="1"/>
</dbReference>
<dbReference type="InterPro" id="IPR005119">
    <property type="entry name" value="LysR_subst-bd"/>
</dbReference>
<evidence type="ECO:0000259" key="5">
    <source>
        <dbReference type="PROSITE" id="PS50931"/>
    </source>
</evidence>
<keyword evidence="4" id="KW-0804">Transcription</keyword>
<dbReference type="SUPFAM" id="SSF53850">
    <property type="entry name" value="Periplasmic binding protein-like II"/>
    <property type="match status" value="1"/>
</dbReference>
<dbReference type="GO" id="GO:0006351">
    <property type="term" value="P:DNA-templated transcription"/>
    <property type="evidence" value="ECO:0007669"/>
    <property type="project" value="TreeGrafter"/>
</dbReference>
<evidence type="ECO:0000313" key="6">
    <source>
        <dbReference type="EMBL" id="GAD89649.1"/>
    </source>
</evidence>